<feature type="compositionally biased region" description="Basic and acidic residues" evidence="1">
    <location>
        <begin position="939"/>
        <end position="957"/>
    </location>
</feature>
<dbReference type="EMBL" id="JTDF01001040">
    <property type="protein sequence ID" value="KAF8570580.1"/>
    <property type="molecule type" value="Genomic_DNA"/>
</dbReference>
<evidence type="ECO:0000256" key="1">
    <source>
        <dbReference type="SAM" id="MobiDB-lite"/>
    </source>
</evidence>
<dbReference type="GO" id="GO:0007140">
    <property type="term" value="P:male meiotic nuclear division"/>
    <property type="evidence" value="ECO:0007669"/>
    <property type="project" value="InterPro"/>
</dbReference>
<dbReference type="GO" id="GO:0051306">
    <property type="term" value="P:mitotic sister chromatid separation"/>
    <property type="evidence" value="ECO:0007669"/>
    <property type="project" value="InterPro"/>
</dbReference>
<dbReference type="GO" id="GO:0000776">
    <property type="term" value="C:kinetochore"/>
    <property type="evidence" value="ECO:0007669"/>
    <property type="project" value="TreeGrafter"/>
</dbReference>
<feature type="region of interest" description="Disordered" evidence="1">
    <location>
        <begin position="920"/>
        <end position="958"/>
    </location>
</feature>
<feature type="domain" description="Protein kinase" evidence="2">
    <location>
        <begin position="81"/>
        <end position="415"/>
    </location>
</feature>
<feature type="region of interest" description="Disordered" evidence="1">
    <location>
        <begin position="535"/>
        <end position="576"/>
    </location>
</feature>
<evidence type="ECO:0000259" key="2">
    <source>
        <dbReference type="PROSITE" id="PS50011"/>
    </source>
</evidence>
<reference evidence="3 4" key="1">
    <citation type="submission" date="2019-07" db="EMBL/GenBank/DDBJ databases">
        <title>Annotation for the trematode Paragonimus westermani.</title>
        <authorList>
            <person name="Choi Y.-J."/>
        </authorList>
    </citation>
    <scope>NUCLEOTIDE SEQUENCE [LARGE SCALE GENOMIC DNA]</scope>
    <source>
        <strain evidence="3">180907_Pwestermani</strain>
    </source>
</reference>
<evidence type="ECO:0000313" key="4">
    <source>
        <dbReference type="Proteomes" id="UP000699462"/>
    </source>
</evidence>
<name>A0A8T0DSJ6_9TREM</name>
<sequence length="1232" mass="136645">MSMLEDNACITMNDATEIKINEGNKKLASCSSSSIFKLSKWRSNGIGISKAKNFRMLSNDLGYFFLDGGQIQKYVTAIPVVRAGEIVNENLATSVHERHSYRFVESKRWRGVSVDVHKVDLERLSNASVTEELKSIFQNQLARELRIVSRLQHPHIRSPLALLVDCNFELRVADSSRIGLVYERPSLGSLYHFKQIQLEDLSVLPALTICRQIAEALQFLHSYCMVHCNVTPHSIHLFSIEHAKLGNFEYTVQLSAPVNLSSTVHSSWNKVSSREMSSSKVTSAGAQQPDCKYAQIAASTPTTVFQCACHLPSEDLADWLPPELFAHSNGKSSLLQKRVNLHKPTYVSDVYGLAKVLQFVLPPMEYGPLNGDWDHAAYSVPITNAKMVIEAALQPCPEERLPLKQFHRLLIHLFWNEYDQHTSPRSVVSRPGPCPLRLCDHKLANSPAEHVRSRRVASPTASTPSDWCEPLKQRGLPSDQTELDTHYVTVRKRRALRLQSPSLRSPSDSSVQCLGASWKRHNFFQATSAASPSFATSLSSSEPLSHSDGLTTLPSSVSSSEANTPSQRTKSKTPETVHPISVEAEIEKSRHVTIAQTPVVDGSNSASLLNHSKNFLNRSRSAKLSRADYVHLAAVPLLPEGVDVPKQLAPWRRPSVKRLTRSNTLPSKTTRSLRDWNGAFVNSVTESGASCDSAPMKPASHITYLLRTPPNYAEVTGKPDLIQFSSQRLRRLRRNVTSIALSRSEGKSQNHHDTLETVSQFHKLLHHSTSFSALGKIHVATQTGTTLSHSVQDGAVGDNIHTGLSTSTVSRYELNPVSSFSLVPDTTGERNKLPESMHPHTDNRVFKMVKLFECQPDLSSSHATNNKTPPQNVWTPKLGLKNSSSTMNDTPIIRLVESVAPELHDVQCCQLVDRQKDGVVTHRNSPSTSDFHTLNSDVIDAKPEKPGGSESDSEHNNPTRQLASLVNVQIPPPIDLTTQSEIEVPKPVGHRFQNVQKSLHSREVPDESARTEAKHIKTQPDFWQTVQVLSSSPSTKANIPAKIPACRSQKNGLDPSTLLKHQEPGDLSSFSKPTPLVSPLKSVDESLSFPEQSSDRLQAVRRNPVDQFPPRTPDANRKQSVDEDICLATSYSRFSNDEKYFSFLTIPLWSCAAPDVRFPHTHQNNVVLKHTTDSNCESIFPSTNEENLSGSVVRSKSIPGMYSICRVICSDFESLQGYYTVSARPTASLFVN</sequence>
<accession>A0A8T0DSJ6</accession>
<dbReference type="InterPro" id="IPR000719">
    <property type="entry name" value="Prot_kinase_dom"/>
</dbReference>
<keyword evidence="4" id="KW-1185">Reference proteome</keyword>
<dbReference type="GO" id="GO:0007094">
    <property type="term" value="P:mitotic spindle assembly checkpoint signaling"/>
    <property type="evidence" value="ECO:0007669"/>
    <property type="project" value="InterPro"/>
</dbReference>
<organism evidence="3 4">
    <name type="scientific">Paragonimus westermani</name>
    <dbReference type="NCBI Taxonomy" id="34504"/>
    <lineage>
        <taxon>Eukaryota</taxon>
        <taxon>Metazoa</taxon>
        <taxon>Spiralia</taxon>
        <taxon>Lophotrochozoa</taxon>
        <taxon>Platyhelminthes</taxon>
        <taxon>Trematoda</taxon>
        <taxon>Digenea</taxon>
        <taxon>Plagiorchiida</taxon>
        <taxon>Troglotremata</taxon>
        <taxon>Troglotrematidae</taxon>
        <taxon>Paragonimus</taxon>
    </lineage>
</organism>
<dbReference type="InterPro" id="IPR011009">
    <property type="entry name" value="Kinase-like_dom_sf"/>
</dbReference>
<evidence type="ECO:0000313" key="3">
    <source>
        <dbReference type="EMBL" id="KAF8570580.1"/>
    </source>
</evidence>
<protein>
    <recommendedName>
        <fullName evidence="2">Protein kinase domain-containing protein</fullName>
    </recommendedName>
</protein>
<dbReference type="PROSITE" id="PS50011">
    <property type="entry name" value="PROTEIN_KINASE_DOM"/>
    <property type="match status" value="1"/>
</dbReference>
<dbReference type="GO" id="GO:0004672">
    <property type="term" value="F:protein kinase activity"/>
    <property type="evidence" value="ECO:0007669"/>
    <property type="project" value="InterPro"/>
</dbReference>
<dbReference type="InterPro" id="IPR001245">
    <property type="entry name" value="Ser-Thr/Tyr_kinase_cat_dom"/>
</dbReference>
<dbReference type="GO" id="GO:0008608">
    <property type="term" value="P:attachment of spindle microtubules to kinetochore"/>
    <property type="evidence" value="ECO:0007669"/>
    <property type="project" value="InterPro"/>
</dbReference>
<comment type="caution">
    <text evidence="3">The sequence shown here is derived from an EMBL/GenBank/DDBJ whole genome shotgun (WGS) entry which is preliminary data.</text>
</comment>
<feature type="compositionally biased region" description="Low complexity" evidence="1">
    <location>
        <begin position="535"/>
        <end position="547"/>
    </location>
</feature>
<dbReference type="GO" id="GO:0045171">
    <property type="term" value="C:intercellular bridge"/>
    <property type="evidence" value="ECO:0007669"/>
    <property type="project" value="TreeGrafter"/>
</dbReference>
<feature type="region of interest" description="Disordered" evidence="1">
    <location>
        <begin position="449"/>
        <end position="484"/>
    </location>
</feature>
<feature type="compositionally biased region" description="Polar residues" evidence="1">
    <location>
        <begin position="548"/>
        <end position="568"/>
    </location>
</feature>
<dbReference type="Gene3D" id="1.10.510.10">
    <property type="entry name" value="Transferase(Phosphotransferase) domain 1"/>
    <property type="match status" value="1"/>
</dbReference>
<dbReference type="PANTHER" id="PTHR23060:SF3">
    <property type="entry name" value="TESTIS EXPRESSED 14, INTERCELLULAR BRIDGE FORMING FACTOR"/>
    <property type="match status" value="1"/>
</dbReference>
<proteinExistence type="predicted"/>
<dbReference type="GO" id="GO:0030496">
    <property type="term" value="C:midbody"/>
    <property type="evidence" value="ECO:0007669"/>
    <property type="project" value="TreeGrafter"/>
</dbReference>
<dbReference type="GO" id="GO:0043063">
    <property type="term" value="P:intercellular bridge organization"/>
    <property type="evidence" value="ECO:0007669"/>
    <property type="project" value="InterPro"/>
</dbReference>
<dbReference type="PANTHER" id="PTHR23060">
    <property type="entry name" value="TESTIS EXPRESSED GENE 14"/>
    <property type="match status" value="1"/>
</dbReference>
<feature type="compositionally biased region" description="Polar residues" evidence="1">
    <location>
        <begin position="922"/>
        <end position="936"/>
    </location>
</feature>
<dbReference type="OrthoDB" id="194358at2759"/>
<dbReference type="SUPFAM" id="SSF56112">
    <property type="entry name" value="Protein kinase-like (PK-like)"/>
    <property type="match status" value="1"/>
</dbReference>
<gene>
    <name evidence="3" type="ORF">P879_05244</name>
</gene>
<dbReference type="InterPro" id="IPR039339">
    <property type="entry name" value="Tex14"/>
</dbReference>
<dbReference type="Proteomes" id="UP000699462">
    <property type="component" value="Unassembled WGS sequence"/>
</dbReference>
<dbReference type="SMART" id="SM00220">
    <property type="entry name" value="S_TKc"/>
    <property type="match status" value="1"/>
</dbReference>
<dbReference type="Pfam" id="PF07714">
    <property type="entry name" value="PK_Tyr_Ser-Thr"/>
    <property type="match status" value="1"/>
</dbReference>
<feature type="region of interest" description="Disordered" evidence="1">
    <location>
        <begin position="1046"/>
        <end position="1119"/>
    </location>
</feature>
<dbReference type="AlphaFoldDB" id="A0A8T0DSJ6"/>
<dbReference type="GO" id="GO:0005524">
    <property type="term" value="F:ATP binding"/>
    <property type="evidence" value="ECO:0007669"/>
    <property type="project" value="InterPro"/>
</dbReference>